<dbReference type="EMBL" id="KV419456">
    <property type="protein sequence ID" value="KZS87112.1"/>
    <property type="molecule type" value="Genomic_DNA"/>
</dbReference>
<keyword evidence="3" id="KW-1185">Reference proteome</keyword>
<dbReference type="AlphaFoldDB" id="A0A164MWN1"/>
<evidence type="ECO:0008006" key="4">
    <source>
        <dbReference type="Google" id="ProtNLM"/>
    </source>
</evidence>
<accession>A0A164MWN1</accession>
<feature type="transmembrane region" description="Helical" evidence="1">
    <location>
        <begin position="319"/>
        <end position="337"/>
    </location>
</feature>
<sequence>MFKEFAIAPAYHTAGNFPDPFWRKYIHPSGWLYYRHERDRVLTTVNITDPDEFRTLQRRHRDAGDVFDFPSDGRFTPYLGAFNSDWEITVDHTGYRWIDHAHAFAGEIDQTLTSFLDSVIRFEGKADEALEMRERYWAFLQSHPCHHFLPAHAERHVEDVLTWCLADQTLFATSTASFTREQAQQLLDILKSLPEPNTRPVEENMRSYAICLRIWYTSAIARTIAADRMSLRYGQPEARIFRELEKHSEITQFSDPAFNGLGFAIFFAVSFVLFFGIPASCLRQIMDVNRRRFSGGGVNETRWRSFLQSRLKDWSDSNLLATVLIAATVAFIAVPGIDDASRSLTLLSALLSIGSVLTGQYLSRTHQPQITSTAQTGALYFRNVGSSRLLAILLSLPIILISWSFIAFVIAFVVYSFRGNDGSSTPAALPRSTALIVTITTGGLTCLLLIIVLVFWGAWDVMRRQPSSSTWPSYRLRETNVSNLPQFPIWWSQPNQLFIPTPADPRLFVPQTQAVLPGNNGEPVIGGAYMPSALSARVYVPAAPAAV</sequence>
<proteinExistence type="predicted"/>
<feature type="transmembrane region" description="Helical" evidence="1">
    <location>
        <begin position="435"/>
        <end position="459"/>
    </location>
</feature>
<keyword evidence="1" id="KW-0812">Transmembrane</keyword>
<evidence type="ECO:0000313" key="3">
    <source>
        <dbReference type="Proteomes" id="UP000076722"/>
    </source>
</evidence>
<dbReference type="Proteomes" id="UP000076722">
    <property type="component" value="Unassembled WGS sequence"/>
</dbReference>
<keyword evidence="1" id="KW-0472">Membrane</keyword>
<feature type="transmembrane region" description="Helical" evidence="1">
    <location>
        <begin position="343"/>
        <end position="362"/>
    </location>
</feature>
<organism evidence="2 3">
    <name type="scientific">Sistotremastrum niveocremeum HHB9708</name>
    <dbReference type="NCBI Taxonomy" id="1314777"/>
    <lineage>
        <taxon>Eukaryota</taxon>
        <taxon>Fungi</taxon>
        <taxon>Dikarya</taxon>
        <taxon>Basidiomycota</taxon>
        <taxon>Agaricomycotina</taxon>
        <taxon>Agaricomycetes</taxon>
        <taxon>Sistotremastrales</taxon>
        <taxon>Sistotremastraceae</taxon>
        <taxon>Sertulicium</taxon>
        <taxon>Sertulicium niveocremeum</taxon>
    </lineage>
</organism>
<protein>
    <recommendedName>
        <fullName evidence="4">WW domain-containing protein</fullName>
    </recommendedName>
</protein>
<reference evidence="2 3" key="1">
    <citation type="journal article" date="2016" name="Mol. Biol. Evol.">
        <title>Comparative Genomics of Early-Diverging Mushroom-Forming Fungi Provides Insights into the Origins of Lignocellulose Decay Capabilities.</title>
        <authorList>
            <person name="Nagy L.G."/>
            <person name="Riley R."/>
            <person name="Tritt A."/>
            <person name="Adam C."/>
            <person name="Daum C."/>
            <person name="Floudas D."/>
            <person name="Sun H."/>
            <person name="Yadav J.S."/>
            <person name="Pangilinan J."/>
            <person name="Larsson K.H."/>
            <person name="Matsuura K."/>
            <person name="Barry K."/>
            <person name="Labutti K."/>
            <person name="Kuo R."/>
            <person name="Ohm R.A."/>
            <person name="Bhattacharya S.S."/>
            <person name="Shirouzu T."/>
            <person name="Yoshinaga Y."/>
            <person name="Martin F.M."/>
            <person name="Grigoriev I.V."/>
            <person name="Hibbett D.S."/>
        </authorList>
    </citation>
    <scope>NUCLEOTIDE SEQUENCE [LARGE SCALE GENOMIC DNA]</scope>
    <source>
        <strain evidence="2 3">HHB9708</strain>
    </source>
</reference>
<feature type="transmembrane region" description="Helical" evidence="1">
    <location>
        <begin position="261"/>
        <end position="282"/>
    </location>
</feature>
<evidence type="ECO:0000256" key="1">
    <source>
        <dbReference type="SAM" id="Phobius"/>
    </source>
</evidence>
<keyword evidence="1" id="KW-1133">Transmembrane helix</keyword>
<gene>
    <name evidence="2" type="ORF">SISNIDRAFT_321587</name>
</gene>
<feature type="transmembrane region" description="Helical" evidence="1">
    <location>
        <begin position="389"/>
        <end position="415"/>
    </location>
</feature>
<evidence type="ECO:0000313" key="2">
    <source>
        <dbReference type="EMBL" id="KZS87112.1"/>
    </source>
</evidence>
<name>A0A164MWN1_9AGAM</name>